<feature type="transmembrane region" description="Helical" evidence="6">
    <location>
        <begin position="54"/>
        <end position="75"/>
    </location>
</feature>
<dbReference type="GO" id="GO:0016020">
    <property type="term" value="C:membrane"/>
    <property type="evidence" value="ECO:0007669"/>
    <property type="project" value="UniProtKB-SubCell"/>
</dbReference>
<evidence type="ECO:0000313" key="8">
    <source>
        <dbReference type="EMBL" id="MVM30007.1"/>
    </source>
</evidence>
<name>A0A7K1S896_9BACT</name>
<proteinExistence type="predicted"/>
<keyword evidence="5 6" id="KW-0472">Membrane</keyword>
<dbReference type="PANTHER" id="PTHR23505:SF79">
    <property type="entry name" value="PROTEIN SPINSTER"/>
    <property type="match status" value="1"/>
</dbReference>
<dbReference type="SUPFAM" id="SSF103473">
    <property type="entry name" value="MFS general substrate transporter"/>
    <property type="match status" value="1"/>
</dbReference>
<sequence length="433" mass="46933">MQTRETSNNEAVSSLYRNYVLMMLTLVYVFNFVDRQLLVILQESIKKELHLSDTQLGLLSGFTFALFYVTLGIPIARLADKTNRRNIVAASLGLWSIMTACSGLVRNFFQLLLARIGVGVGEAGGSPPAHAMISDYFPPEKRSTALSIYSTGIYFGILTGFLMGGYLNQHLGWRTAFFVVGLPGIIFSVLFYALVREPRRGATDLNPALAIESPSLREVLKRLYATKTFVYLALATGLHVFCLYGVNNWAPSFLSRLHGMKNSEIGALLGPIFGIGGAVGSYAGGLLTDYFGKTDKSRYLKIPAYAIIISIPCVTGALFLQNTTYSLICLGLTASLQSLYLGPSIAVSHSLVPPSMRSLTSAILFFVLNLVGLGFGPLTVGVISDWLAPSLGNESLRWAMSIVIVISFGSTTLFLIAANKLAVDLRLTSSTSQ</sequence>
<dbReference type="PROSITE" id="PS50850">
    <property type="entry name" value="MFS"/>
    <property type="match status" value="1"/>
</dbReference>
<dbReference type="Gene3D" id="1.20.1250.20">
    <property type="entry name" value="MFS general substrate transporter like domains"/>
    <property type="match status" value="2"/>
</dbReference>
<dbReference type="CDD" id="cd17328">
    <property type="entry name" value="MFS_spinster_like"/>
    <property type="match status" value="1"/>
</dbReference>
<evidence type="ECO:0000313" key="9">
    <source>
        <dbReference type="Proteomes" id="UP000436006"/>
    </source>
</evidence>
<feature type="transmembrane region" description="Helical" evidence="6">
    <location>
        <begin position="325"/>
        <end position="347"/>
    </location>
</feature>
<evidence type="ECO:0000256" key="5">
    <source>
        <dbReference type="ARBA" id="ARBA00023136"/>
    </source>
</evidence>
<dbReference type="PANTHER" id="PTHR23505">
    <property type="entry name" value="SPINSTER"/>
    <property type="match status" value="1"/>
</dbReference>
<evidence type="ECO:0000256" key="6">
    <source>
        <dbReference type="SAM" id="Phobius"/>
    </source>
</evidence>
<dbReference type="GO" id="GO:0022857">
    <property type="term" value="F:transmembrane transporter activity"/>
    <property type="evidence" value="ECO:0007669"/>
    <property type="project" value="InterPro"/>
</dbReference>
<dbReference type="AlphaFoldDB" id="A0A7K1S896"/>
<organism evidence="8 9">
    <name type="scientific">Spirosoma arboris</name>
    <dbReference type="NCBI Taxonomy" id="2682092"/>
    <lineage>
        <taxon>Bacteria</taxon>
        <taxon>Pseudomonadati</taxon>
        <taxon>Bacteroidota</taxon>
        <taxon>Cytophagia</taxon>
        <taxon>Cytophagales</taxon>
        <taxon>Cytophagaceae</taxon>
        <taxon>Spirosoma</taxon>
    </lineage>
</organism>
<feature type="transmembrane region" description="Helical" evidence="6">
    <location>
        <begin position="229"/>
        <end position="246"/>
    </location>
</feature>
<feature type="transmembrane region" description="Helical" evidence="6">
    <location>
        <begin position="398"/>
        <end position="418"/>
    </location>
</feature>
<keyword evidence="2" id="KW-0813">Transport</keyword>
<evidence type="ECO:0000256" key="4">
    <source>
        <dbReference type="ARBA" id="ARBA00022989"/>
    </source>
</evidence>
<feature type="domain" description="Major facilitator superfamily (MFS) profile" evidence="7">
    <location>
        <begin position="20"/>
        <end position="433"/>
    </location>
</feature>
<dbReference type="InterPro" id="IPR011701">
    <property type="entry name" value="MFS"/>
</dbReference>
<dbReference type="Proteomes" id="UP000436006">
    <property type="component" value="Unassembled WGS sequence"/>
</dbReference>
<dbReference type="Pfam" id="PF07690">
    <property type="entry name" value="MFS_1"/>
    <property type="match status" value="1"/>
</dbReference>
<feature type="transmembrane region" description="Helical" evidence="6">
    <location>
        <begin position="173"/>
        <end position="195"/>
    </location>
</feature>
<dbReference type="InterPro" id="IPR036259">
    <property type="entry name" value="MFS_trans_sf"/>
</dbReference>
<feature type="transmembrane region" description="Helical" evidence="6">
    <location>
        <begin position="146"/>
        <end position="167"/>
    </location>
</feature>
<comment type="caution">
    <text evidence="8">The sequence shown here is derived from an EMBL/GenBank/DDBJ whole genome shotgun (WGS) entry which is preliminary data.</text>
</comment>
<dbReference type="InterPro" id="IPR020846">
    <property type="entry name" value="MFS_dom"/>
</dbReference>
<feature type="transmembrane region" description="Helical" evidence="6">
    <location>
        <begin position="359"/>
        <end position="378"/>
    </location>
</feature>
<evidence type="ECO:0000256" key="1">
    <source>
        <dbReference type="ARBA" id="ARBA00004141"/>
    </source>
</evidence>
<feature type="transmembrane region" description="Helical" evidence="6">
    <location>
        <begin position="299"/>
        <end position="319"/>
    </location>
</feature>
<accession>A0A7K1S896</accession>
<reference evidence="8 9" key="1">
    <citation type="submission" date="2019-12" db="EMBL/GenBank/DDBJ databases">
        <title>Spirosoma sp. HMF4905 genome sequencing and assembly.</title>
        <authorList>
            <person name="Kang H."/>
            <person name="Cha I."/>
            <person name="Kim H."/>
            <person name="Joh K."/>
        </authorList>
    </citation>
    <scope>NUCLEOTIDE SEQUENCE [LARGE SCALE GENOMIC DNA]</scope>
    <source>
        <strain evidence="8 9">HMF4905</strain>
    </source>
</reference>
<dbReference type="InterPro" id="IPR044770">
    <property type="entry name" value="MFS_spinster-like"/>
</dbReference>
<dbReference type="EMBL" id="WPIN01000003">
    <property type="protein sequence ID" value="MVM30007.1"/>
    <property type="molecule type" value="Genomic_DNA"/>
</dbReference>
<evidence type="ECO:0000259" key="7">
    <source>
        <dbReference type="PROSITE" id="PS50850"/>
    </source>
</evidence>
<comment type="subcellular location">
    <subcellularLocation>
        <location evidence="1">Membrane</location>
        <topology evidence="1">Multi-pass membrane protein</topology>
    </subcellularLocation>
</comment>
<keyword evidence="3 6" id="KW-0812">Transmembrane</keyword>
<keyword evidence="9" id="KW-1185">Reference proteome</keyword>
<protein>
    <submittedName>
        <fullName evidence="8">MFS transporter</fullName>
    </submittedName>
</protein>
<feature type="transmembrane region" description="Helical" evidence="6">
    <location>
        <begin position="266"/>
        <end position="287"/>
    </location>
</feature>
<evidence type="ECO:0000256" key="2">
    <source>
        <dbReference type="ARBA" id="ARBA00022448"/>
    </source>
</evidence>
<gene>
    <name evidence="8" type="ORF">GO755_08185</name>
</gene>
<dbReference type="RefSeq" id="WP_157584267.1">
    <property type="nucleotide sequence ID" value="NZ_WPIN01000003.1"/>
</dbReference>
<keyword evidence="4 6" id="KW-1133">Transmembrane helix</keyword>
<feature type="transmembrane region" description="Helical" evidence="6">
    <location>
        <begin position="15"/>
        <end position="33"/>
    </location>
</feature>
<evidence type="ECO:0000256" key="3">
    <source>
        <dbReference type="ARBA" id="ARBA00022692"/>
    </source>
</evidence>